<feature type="transmembrane region" description="Helical" evidence="1">
    <location>
        <begin position="35"/>
        <end position="56"/>
    </location>
</feature>
<dbReference type="AlphaFoldDB" id="A0A919EC22"/>
<evidence type="ECO:0000313" key="3">
    <source>
        <dbReference type="Proteomes" id="UP000638313"/>
    </source>
</evidence>
<evidence type="ECO:0000313" key="2">
    <source>
        <dbReference type="EMBL" id="GHF35508.1"/>
    </source>
</evidence>
<keyword evidence="1" id="KW-0812">Transmembrane</keyword>
<dbReference type="Proteomes" id="UP000638313">
    <property type="component" value="Unassembled WGS sequence"/>
</dbReference>
<keyword evidence="1" id="KW-1133">Transmembrane helix</keyword>
<reference evidence="2" key="2">
    <citation type="submission" date="2020-09" db="EMBL/GenBank/DDBJ databases">
        <authorList>
            <person name="Sun Q."/>
            <person name="Ohkuma M."/>
        </authorList>
    </citation>
    <scope>NUCLEOTIDE SEQUENCE</scope>
    <source>
        <strain evidence="2">JCM 4059</strain>
    </source>
</reference>
<sequence>MAVIEGFDRFAAAHGVLAQAGEVLAVSKGDQGPGALLRTVLIVGVVGVPLVAWFLLRGYRKQ</sequence>
<comment type="caution">
    <text evidence="2">The sequence shown here is derived from an EMBL/GenBank/DDBJ whole genome shotgun (WGS) entry which is preliminary data.</text>
</comment>
<name>A0A919EC22_9ACTN</name>
<keyword evidence="1" id="KW-0472">Membrane</keyword>
<evidence type="ECO:0000256" key="1">
    <source>
        <dbReference type="SAM" id="Phobius"/>
    </source>
</evidence>
<keyword evidence="3" id="KW-1185">Reference proteome</keyword>
<dbReference type="RefSeq" id="WP_190129018.1">
    <property type="nucleotide sequence ID" value="NZ_BNBD01000002.1"/>
</dbReference>
<protein>
    <submittedName>
        <fullName evidence="2">Uncharacterized protein</fullName>
    </submittedName>
</protein>
<organism evidence="2 3">
    <name type="scientific">Streptomyces mashuensis</name>
    <dbReference type="NCBI Taxonomy" id="33904"/>
    <lineage>
        <taxon>Bacteria</taxon>
        <taxon>Bacillati</taxon>
        <taxon>Actinomycetota</taxon>
        <taxon>Actinomycetes</taxon>
        <taxon>Kitasatosporales</taxon>
        <taxon>Streptomycetaceae</taxon>
        <taxon>Streptomyces</taxon>
    </lineage>
</organism>
<proteinExistence type="predicted"/>
<accession>A0A919EC22</accession>
<reference evidence="2" key="1">
    <citation type="journal article" date="2014" name="Int. J. Syst. Evol. Microbiol.">
        <title>Complete genome sequence of Corynebacterium casei LMG S-19264T (=DSM 44701T), isolated from a smear-ripened cheese.</title>
        <authorList>
            <consortium name="US DOE Joint Genome Institute (JGI-PGF)"/>
            <person name="Walter F."/>
            <person name="Albersmeier A."/>
            <person name="Kalinowski J."/>
            <person name="Ruckert C."/>
        </authorList>
    </citation>
    <scope>NUCLEOTIDE SEQUENCE</scope>
    <source>
        <strain evidence="2">JCM 4059</strain>
    </source>
</reference>
<dbReference type="EMBL" id="BNBD01000002">
    <property type="protein sequence ID" value="GHF35508.1"/>
    <property type="molecule type" value="Genomic_DNA"/>
</dbReference>
<gene>
    <name evidence="2" type="ORF">GCM10010218_16000</name>
</gene>